<comment type="similarity">
    <text evidence="1">Belongs to the glycosyl hydrolase 13 family.</text>
</comment>
<dbReference type="SUPFAM" id="SSF51445">
    <property type="entry name" value="(Trans)glycosidases"/>
    <property type="match status" value="1"/>
</dbReference>
<organism evidence="3 4">
    <name type="scientific">Candidatus Ozemobacter sibiricus</name>
    <dbReference type="NCBI Taxonomy" id="2268124"/>
    <lineage>
        <taxon>Bacteria</taxon>
        <taxon>Candidatus Ozemobacteria</taxon>
        <taxon>Candidatus Ozemobacterales</taxon>
        <taxon>Candidatus Ozemobacteraceae</taxon>
        <taxon>Candidatus Ozemobacter</taxon>
    </lineage>
</organism>
<dbReference type="PANTHER" id="PTHR43002">
    <property type="entry name" value="GLYCOGEN DEBRANCHING ENZYME"/>
    <property type="match status" value="1"/>
</dbReference>
<sequence length="811" mass="90713">MAKVAQLEFKSVEAKTVSVAGDFNDWAGSAKGKFDPSTCRMTLKDVGHWVFPLTGVSPGRHEFKFVIDGQWEPGPNRCFHLDEKGRLTDPTGGIVIATLEDQRTIRIQFSALATLPRFLDKEAFRVLPQGTILSMTRREGLRGNGEVIDLHCRDLDPTTPLQVEVKGLGDKPVVRPIHPDGLFQKAFRSTKPLGPRVEGSPPVTVFRVFAPRARRVVLHRFADPTMERSLGTHPGVRDDDGVWEMRVPGTHWNTYYGFTVEGPTGEGEGFKPDRIWPDPWGYASVFHTGPSILIDREALGHGFQGWTDHDFRPPRKCDLVIYEASVRDLTSHPSSKVVKERRGKYLGLASTLGTGTGLDHLKALGVNAIEFLPIFEFDDQPPGTYHWGYMPSLFFCPEASYAMHTLGGQINECKAMIDACHRAGLAVLLDVVYNHTGSPDVLMGFDKKYFYRHAGDFTLYNYSGCGNDFKTENPMARRLILDSLEYWVREFHVDGFRFDLAELIDLDTLQAIEERLRRIKPDIILIAEPWSFRGSLKGRLKGTPWASWNDDFRNRVKEVALGKADGASLLPLLRGSLELWTDHPLESVNYVESHDDYTLTDYLSRRADHDGSKHSETDVRRNLFCAAAVLLAAGIPMLAQGQEMLRSKRGNHNSYNAGDEVNTVDYGLREKNAAVFACYRDLIAFRQSEAGRIIREADPATCRAAERLTGSKPGAAGLFWKPPAVDPLAPPGPSPLLVLFNGESHAHATFKVALPPGLWMRVIGNHRLYRPTDFTRREMLITPSDEEPATFDLPPLGFEVWMPKQRVPSGG</sequence>
<dbReference type="Pfam" id="PF02922">
    <property type="entry name" value="CBM_48"/>
    <property type="match status" value="1"/>
</dbReference>
<reference evidence="3 4" key="1">
    <citation type="submission" date="2018-05" db="EMBL/GenBank/DDBJ databases">
        <title>A metagenomic window into the 2 km-deep terrestrial subsurface aquifer revealed taxonomically and functionally diverse microbial community comprising novel uncultured bacterial lineages.</title>
        <authorList>
            <person name="Kadnikov V.V."/>
            <person name="Mardanov A.V."/>
            <person name="Beletsky A.V."/>
            <person name="Banks D."/>
            <person name="Pimenov N.V."/>
            <person name="Frank Y.A."/>
            <person name="Karnachuk O.V."/>
            <person name="Ravin N.V."/>
        </authorList>
    </citation>
    <scope>NUCLEOTIDE SEQUENCE [LARGE SCALE GENOMIC DNA]</scope>
    <source>
        <strain evidence="3">BY5</strain>
    </source>
</reference>
<dbReference type="Gene3D" id="3.20.20.80">
    <property type="entry name" value="Glycosidases"/>
    <property type="match status" value="1"/>
</dbReference>
<dbReference type="InterPro" id="IPR004193">
    <property type="entry name" value="Glyco_hydro_13_N"/>
</dbReference>
<dbReference type="InterPro" id="IPR013783">
    <property type="entry name" value="Ig-like_fold"/>
</dbReference>
<evidence type="ECO:0000313" key="4">
    <source>
        <dbReference type="Proteomes" id="UP000252355"/>
    </source>
</evidence>
<dbReference type="Gene3D" id="2.60.40.10">
    <property type="entry name" value="Immunoglobulins"/>
    <property type="match status" value="2"/>
</dbReference>
<dbReference type="Proteomes" id="UP000252355">
    <property type="component" value="Unassembled WGS sequence"/>
</dbReference>
<dbReference type="SUPFAM" id="SSF81296">
    <property type="entry name" value="E set domains"/>
    <property type="match status" value="2"/>
</dbReference>
<gene>
    <name evidence="3" type="ORF">OZSIB_1461</name>
</gene>
<evidence type="ECO:0000259" key="2">
    <source>
        <dbReference type="SMART" id="SM00642"/>
    </source>
</evidence>
<comment type="caution">
    <text evidence="3">The sequence shown here is derived from an EMBL/GenBank/DDBJ whole genome shotgun (WGS) entry which is preliminary data.</text>
</comment>
<dbReference type="InterPro" id="IPR006047">
    <property type="entry name" value="GH13_cat_dom"/>
</dbReference>
<dbReference type="GO" id="GO:0005975">
    <property type="term" value="P:carbohydrate metabolic process"/>
    <property type="evidence" value="ECO:0007669"/>
    <property type="project" value="InterPro"/>
</dbReference>
<dbReference type="InterPro" id="IPR014756">
    <property type="entry name" value="Ig_E-set"/>
</dbReference>
<accession>A0A367ZKR4</accession>
<evidence type="ECO:0000256" key="1">
    <source>
        <dbReference type="ARBA" id="ARBA00008061"/>
    </source>
</evidence>
<dbReference type="GO" id="GO:0004553">
    <property type="term" value="F:hydrolase activity, hydrolyzing O-glycosyl compounds"/>
    <property type="evidence" value="ECO:0007669"/>
    <property type="project" value="InterPro"/>
</dbReference>
<name>A0A367ZKR4_9BACT</name>
<dbReference type="SMART" id="SM00642">
    <property type="entry name" value="Aamy"/>
    <property type="match status" value="1"/>
</dbReference>
<evidence type="ECO:0000313" key="3">
    <source>
        <dbReference type="EMBL" id="RCK78359.1"/>
    </source>
</evidence>
<dbReference type="CDD" id="cd02859">
    <property type="entry name" value="E_set_AMPKbeta_like_N"/>
    <property type="match status" value="1"/>
</dbReference>
<dbReference type="Pfam" id="PF00128">
    <property type="entry name" value="Alpha-amylase"/>
    <property type="match status" value="1"/>
</dbReference>
<proteinExistence type="inferred from homology"/>
<feature type="domain" description="Glycosyl hydrolase family 13 catalytic" evidence="2">
    <location>
        <begin position="353"/>
        <end position="686"/>
    </location>
</feature>
<protein>
    <submittedName>
        <fullName evidence="3">Glycogen debranching enzyme</fullName>
    </submittedName>
</protein>
<dbReference type="AlphaFoldDB" id="A0A367ZKR4"/>
<dbReference type="EMBL" id="QOQW01000023">
    <property type="protein sequence ID" value="RCK78359.1"/>
    <property type="molecule type" value="Genomic_DNA"/>
</dbReference>
<dbReference type="CDD" id="cd11341">
    <property type="entry name" value="AmyAc_Pullulanase_LD-like"/>
    <property type="match status" value="1"/>
</dbReference>
<dbReference type="InterPro" id="IPR017853">
    <property type="entry name" value="GH"/>
</dbReference>